<dbReference type="AlphaFoldDB" id="A0A918WFM9"/>
<proteinExistence type="predicted"/>
<accession>A0A918WFM9</accession>
<dbReference type="InterPro" id="IPR029455">
    <property type="entry name" value="GHL15"/>
</dbReference>
<keyword evidence="3" id="KW-1185">Reference proteome</keyword>
<organism evidence="2 3">
    <name type="scientific">Roseibacillus persicicus</name>
    <dbReference type="NCBI Taxonomy" id="454148"/>
    <lineage>
        <taxon>Bacteria</taxon>
        <taxon>Pseudomonadati</taxon>
        <taxon>Verrucomicrobiota</taxon>
        <taxon>Verrucomicrobiia</taxon>
        <taxon>Verrucomicrobiales</taxon>
        <taxon>Verrucomicrobiaceae</taxon>
        <taxon>Roseibacillus</taxon>
    </lineage>
</organism>
<name>A0A918WFM9_9BACT</name>
<feature type="chain" id="PRO_5037783475" evidence="1">
    <location>
        <begin position="22"/>
        <end position="394"/>
    </location>
</feature>
<reference evidence="2" key="1">
    <citation type="journal article" date="2014" name="Int. J. Syst. Evol. Microbiol.">
        <title>Complete genome sequence of Corynebacterium casei LMG S-19264T (=DSM 44701T), isolated from a smear-ripened cheese.</title>
        <authorList>
            <consortium name="US DOE Joint Genome Institute (JGI-PGF)"/>
            <person name="Walter F."/>
            <person name="Albersmeier A."/>
            <person name="Kalinowski J."/>
            <person name="Ruckert C."/>
        </authorList>
    </citation>
    <scope>NUCLEOTIDE SEQUENCE</scope>
    <source>
        <strain evidence="2">KCTC 12988</strain>
    </source>
</reference>
<comment type="caution">
    <text evidence="2">The sequence shown here is derived from an EMBL/GenBank/DDBJ whole genome shotgun (WGS) entry which is preliminary data.</text>
</comment>
<dbReference type="Proteomes" id="UP000644507">
    <property type="component" value="Unassembled WGS sequence"/>
</dbReference>
<keyword evidence="1" id="KW-0732">Signal</keyword>
<dbReference type="Pfam" id="PF14885">
    <property type="entry name" value="GHL15"/>
    <property type="match status" value="1"/>
</dbReference>
<evidence type="ECO:0000313" key="2">
    <source>
        <dbReference type="EMBL" id="GHC46844.1"/>
    </source>
</evidence>
<dbReference type="EMBL" id="BMXI01000003">
    <property type="protein sequence ID" value="GHC46844.1"/>
    <property type="molecule type" value="Genomic_DNA"/>
</dbReference>
<sequence>MRITTLLAALFWGLTNGLLTAESSLGEDVPLNWPAFSWDTVPLYMHVRKDTAYTQDEIDYLATFPLLTFEKSNGHRDSGSTEEGTLKAARAVKAVNPETRILYYRNVIVEYGGYAASQSLKGISKPFLVGENGKKNLIRNRLPAYDLSNKAVRDWWVDSAEGVCADSSIDGLFLDGVVKVVEQGYLRREIGPEKKLRLLSGYTRLVKETREMLGPNKMMVANILRARFPDSGASYLRMLDGSYIEGFEGSVGKMSREDYVAKGMEAFQKAAREGSLIAFTCRLGENLQDADEAPEMAGGANKLVDENHRANYLLAMFLVCAEEHSYFCLHDGYDAKTSKLWLKRRPEFERPLGPPQGPATRDGYRFSRDFAHASVRLDVESEEAKIIWKQPAGK</sequence>
<feature type="signal peptide" evidence="1">
    <location>
        <begin position="1"/>
        <end position="21"/>
    </location>
</feature>
<protein>
    <submittedName>
        <fullName evidence="2">Uncharacterized protein</fullName>
    </submittedName>
</protein>
<reference evidence="2" key="2">
    <citation type="submission" date="2020-09" db="EMBL/GenBank/DDBJ databases">
        <authorList>
            <person name="Sun Q."/>
            <person name="Kim S."/>
        </authorList>
    </citation>
    <scope>NUCLEOTIDE SEQUENCE</scope>
    <source>
        <strain evidence="2">KCTC 12988</strain>
    </source>
</reference>
<gene>
    <name evidence="2" type="ORF">GCM10007100_10660</name>
</gene>
<evidence type="ECO:0000313" key="3">
    <source>
        <dbReference type="Proteomes" id="UP000644507"/>
    </source>
</evidence>
<dbReference type="RefSeq" id="WP_189568035.1">
    <property type="nucleotide sequence ID" value="NZ_BMXI01000003.1"/>
</dbReference>
<evidence type="ECO:0000256" key="1">
    <source>
        <dbReference type="SAM" id="SignalP"/>
    </source>
</evidence>